<protein>
    <recommendedName>
        <fullName evidence="1">Defective in cullin neddylation protein</fullName>
    </recommendedName>
</protein>
<dbReference type="Proteomes" id="UP000660262">
    <property type="component" value="Unassembled WGS sequence"/>
</dbReference>
<sequence>MALLPLHRLANATATATMATANNASFVVVMSDVQAASVSGGAQRGLQDFSDDPNAPSGGAHAHHHQSPSPSGSLLEGSQHPHHIREESSPEGHFFPELDALSARSTNATKEEDVAALGALFTRYVNAHAERCGANARSRLHVLHMASSRAGLCGRRALAALKRLAAEVHPNAMDATTYGHFYRFAFFVCREAGHRALHVEAACEAWAVALRGRFRLLQPWCRFCRSCGRRTVSEDTWRQVLDFARSVHEDLSNYDPMGAWPVLIDEFVEELVGGGGGGGGGGSRRRDARDPDDAAMCVDGVPPHTSHAARTAPAPRTRAAGRRRAAAMALTSRGDGGYDGDDDHADDRGSYGEELEPSAVTAAIAHSNGEARADTPVRLAASAGVKRRRQSSLTEVEVMAVAARLACLSPPSPAGRKKSRITP</sequence>
<feature type="compositionally biased region" description="Basic and acidic residues" evidence="2">
    <location>
        <begin position="84"/>
        <end position="93"/>
    </location>
</feature>
<dbReference type="Pfam" id="PF03556">
    <property type="entry name" value="Cullin_binding"/>
    <property type="match status" value="1"/>
</dbReference>
<evidence type="ECO:0000313" key="4">
    <source>
        <dbReference type="EMBL" id="GHP07107.1"/>
    </source>
</evidence>
<dbReference type="EMBL" id="BNJQ01000015">
    <property type="protein sequence ID" value="GHP07107.1"/>
    <property type="molecule type" value="Genomic_DNA"/>
</dbReference>
<dbReference type="OrthoDB" id="286637at2759"/>
<proteinExistence type="predicted"/>
<dbReference type="GO" id="GO:0032182">
    <property type="term" value="F:ubiquitin-like protein binding"/>
    <property type="evidence" value="ECO:0007669"/>
    <property type="project" value="TreeGrafter"/>
</dbReference>
<dbReference type="PANTHER" id="PTHR12281:SF31">
    <property type="entry name" value="DCN1-LIKE PROTEIN 3"/>
    <property type="match status" value="1"/>
</dbReference>
<evidence type="ECO:0000259" key="3">
    <source>
        <dbReference type="PROSITE" id="PS51229"/>
    </source>
</evidence>
<dbReference type="GO" id="GO:0031624">
    <property type="term" value="F:ubiquitin conjugating enzyme binding"/>
    <property type="evidence" value="ECO:0007669"/>
    <property type="project" value="TreeGrafter"/>
</dbReference>
<dbReference type="GO" id="GO:0000151">
    <property type="term" value="C:ubiquitin ligase complex"/>
    <property type="evidence" value="ECO:0007669"/>
    <property type="project" value="TreeGrafter"/>
</dbReference>
<dbReference type="InterPro" id="IPR042460">
    <property type="entry name" value="DCN1-like_PONY"/>
</dbReference>
<dbReference type="PROSITE" id="PS51229">
    <property type="entry name" value="DCUN1"/>
    <property type="match status" value="1"/>
</dbReference>
<organism evidence="4 5">
    <name type="scientific">Pycnococcus provasolii</name>
    <dbReference type="NCBI Taxonomy" id="41880"/>
    <lineage>
        <taxon>Eukaryota</taxon>
        <taxon>Viridiplantae</taxon>
        <taxon>Chlorophyta</taxon>
        <taxon>Pseudoscourfieldiophyceae</taxon>
        <taxon>Pseudoscourfieldiales</taxon>
        <taxon>Pycnococcaceae</taxon>
        <taxon>Pycnococcus</taxon>
    </lineage>
</organism>
<evidence type="ECO:0000256" key="1">
    <source>
        <dbReference type="RuleBase" id="RU410713"/>
    </source>
</evidence>
<feature type="domain" description="DCUN1" evidence="3">
    <location>
        <begin position="161"/>
        <end position="272"/>
    </location>
</feature>
<dbReference type="Gene3D" id="1.10.238.200">
    <property type="entry name" value="Cullin, PONY binding domain"/>
    <property type="match status" value="1"/>
</dbReference>
<feature type="compositionally biased region" description="Low complexity" evidence="2">
    <location>
        <begin position="308"/>
        <end position="318"/>
    </location>
</feature>
<name>A0A830HQ35_9CHLO</name>
<dbReference type="GO" id="GO:0097602">
    <property type="term" value="F:cullin family protein binding"/>
    <property type="evidence" value="ECO:0007669"/>
    <property type="project" value="TreeGrafter"/>
</dbReference>
<dbReference type="InterPro" id="IPR005176">
    <property type="entry name" value="PONY_dom"/>
</dbReference>
<dbReference type="GO" id="GO:0045116">
    <property type="term" value="P:protein neddylation"/>
    <property type="evidence" value="ECO:0007669"/>
    <property type="project" value="TreeGrafter"/>
</dbReference>
<feature type="region of interest" description="Disordered" evidence="2">
    <location>
        <begin position="42"/>
        <end position="93"/>
    </location>
</feature>
<comment type="caution">
    <text evidence="4">The sequence shown here is derived from an EMBL/GenBank/DDBJ whole genome shotgun (WGS) entry which is preliminary data.</text>
</comment>
<gene>
    <name evidence="4" type="ORF">PPROV_000585000</name>
</gene>
<feature type="compositionally biased region" description="Low complexity" evidence="2">
    <location>
        <begin position="67"/>
        <end position="78"/>
    </location>
</feature>
<evidence type="ECO:0000256" key="2">
    <source>
        <dbReference type="SAM" id="MobiDB-lite"/>
    </source>
</evidence>
<comment type="function">
    <text evidence="1">Neddylation of cullins play an essential role in the regulation of SCF-type complexes activity.</text>
</comment>
<feature type="region of interest" description="Disordered" evidence="2">
    <location>
        <begin position="274"/>
        <end position="353"/>
    </location>
</feature>
<accession>A0A830HQ35</accession>
<evidence type="ECO:0000313" key="5">
    <source>
        <dbReference type="Proteomes" id="UP000660262"/>
    </source>
</evidence>
<dbReference type="InterPro" id="IPR014764">
    <property type="entry name" value="DCN-prot"/>
</dbReference>
<dbReference type="AlphaFoldDB" id="A0A830HQ35"/>
<keyword evidence="5" id="KW-1185">Reference proteome</keyword>
<reference evidence="4" key="1">
    <citation type="submission" date="2020-10" db="EMBL/GenBank/DDBJ databases">
        <title>Unveiling of a novel bifunctional photoreceptor, Dualchrome1, isolated from a cosmopolitan green alga.</title>
        <authorList>
            <person name="Suzuki S."/>
            <person name="Kawachi M."/>
        </authorList>
    </citation>
    <scope>NUCLEOTIDE SEQUENCE</scope>
    <source>
        <strain evidence="4">NIES 2893</strain>
    </source>
</reference>
<dbReference type="PANTHER" id="PTHR12281">
    <property type="entry name" value="RP42 RELATED"/>
    <property type="match status" value="1"/>
</dbReference>